<protein>
    <recommendedName>
        <fullName evidence="1">Phospholipase C/D domain-containing protein</fullName>
    </recommendedName>
</protein>
<organism evidence="2 3">
    <name type="scientific">Coprococcus eutactus</name>
    <dbReference type="NCBI Taxonomy" id="33043"/>
    <lineage>
        <taxon>Bacteria</taxon>
        <taxon>Bacillati</taxon>
        <taxon>Bacillota</taxon>
        <taxon>Clostridia</taxon>
        <taxon>Lachnospirales</taxon>
        <taxon>Lachnospiraceae</taxon>
        <taxon>Coprococcus</taxon>
    </lineage>
</organism>
<evidence type="ECO:0000313" key="2">
    <source>
        <dbReference type="EMBL" id="RGS41738.1"/>
    </source>
</evidence>
<dbReference type="OrthoDB" id="2878022at2"/>
<gene>
    <name evidence="2" type="ORF">DWX94_08010</name>
</gene>
<proteinExistence type="predicted"/>
<accession>A0A412IRJ5</accession>
<dbReference type="Pfam" id="PF00882">
    <property type="entry name" value="Zn_dep_PLPC"/>
    <property type="match status" value="1"/>
</dbReference>
<name>A0A412IRJ5_9FIRM</name>
<dbReference type="AlphaFoldDB" id="A0A412IRJ5"/>
<dbReference type="InterPro" id="IPR008947">
    <property type="entry name" value="PLipase_C/P1_nuclease_dom_sf"/>
</dbReference>
<evidence type="ECO:0000313" key="3">
    <source>
        <dbReference type="Proteomes" id="UP000283295"/>
    </source>
</evidence>
<comment type="caution">
    <text evidence="2">The sequence shown here is derived from an EMBL/GenBank/DDBJ whole genome shotgun (WGS) entry which is preliminary data.</text>
</comment>
<dbReference type="InterPro" id="IPR029002">
    <property type="entry name" value="PLPC/GPLD1"/>
</dbReference>
<dbReference type="SUPFAM" id="SSF48537">
    <property type="entry name" value="Phospholipase C/P1 nuclease"/>
    <property type="match status" value="1"/>
</dbReference>
<evidence type="ECO:0000259" key="1">
    <source>
        <dbReference type="Pfam" id="PF00882"/>
    </source>
</evidence>
<sequence>MRTADHMNLSRYIMDHMDAGASKLQKAAFIFGSIEPDINMLTYFRGSIRDEEKLRGHNYENVMKYMEKLTKKLEKGGMGTVRQSFLLGKLVHYVADSFTYPHNSIFSGNLREHCQYETELHDYVNQMISSDNVNLDSIDDGIDIVEYLEEIHYRYVSEALGCENDYRHITHAISVVTERFWQTESVSVPSMRDVAIACKEHMPVTANASMAAAGKIGMESTGVA</sequence>
<feature type="domain" description="Phospholipase C/D" evidence="1">
    <location>
        <begin position="6"/>
        <end position="158"/>
    </location>
</feature>
<dbReference type="Proteomes" id="UP000283295">
    <property type="component" value="Unassembled WGS sequence"/>
</dbReference>
<dbReference type="GO" id="GO:0016788">
    <property type="term" value="F:hydrolase activity, acting on ester bonds"/>
    <property type="evidence" value="ECO:0007669"/>
    <property type="project" value="InterPro"/>
</dbReference>
<dbReference type="EMBL" id="QRVK01000017">
    <property type="protein sequence ID" value="RGS41738.1"/>
    <property type="molecule type" value="Genomic_DNA"/>
</dbReference>
<reference evidence="2 3" key="1">
    <citation type="submission" date="2018-08" db="EMBL/GenBank/DDBJ databases">
        <title>A genome reference for cultivated species of the human gut microbiota.</title>
        <authorList>
            <person name="Zou Y."/>
            <person name="Xue W."/>
            <person name="Luo G."/>
        </authorList>
    </citation>
    <scope>NUCLEOTIDE SEQUENCE [LARGE SCALE GENOMIC DNA]</scope>
    <source>
        <strain evidence="2 3">AF22-21</strain>
    </source>
</reference>